<dbReference type="PROSITE" id="PS51257">
    <property type="entry name" value="PROKAR_LIPOPROTEIN"/>
    <property type="match status" value="1"/>
</dbReference>
<dbReference type="PANTHER" id="PTHR45953">
    <property type="entry name" value="IDURONATE 2-SULFATASE"/>
    <property type="match status" value="1"/>
</dbReference>
<evidence type="ECO:0000256" key="2">
    <source>
        <dbReference type="ARBA" id="ARBA00022801"/>
    </source>
</evidence>
<protein>
    <recommendedName>
        <fullName evidence="3">Sulfatase N-terminal domain-containing protein</fullName>
    </recommendedName>
</protein>
<feature type="domain" description="Sulfatase N-terminal" evidence="3">
    <location>
        <begin position="43"/>
        <end position="88"/>
    </location>
</feature>
<gene>
    <name evidence="4" type="ORF">S03H2_37665</name>
</gene>
<sequence>MEKLSRRDFVKHTSYSIGSVATATLLGACKNEFTGAVTTAKQPNVLFLLTDNHSWDTMGCAGNPIIDTPNMNYLAANGKRFANAFVTMAIWAASRASS</sequence>
<evidence type="ECO:0000259" key="3">
    <source>
        <dbReference type="Pfam" id="PF00884"/>
    </source>
</evidence>
<reference evidence="4" key="1">
    <citation type="journal article" date="2014" name="Front. Microbiol.">
        <title>High frequency of phylogenetically diverse reductive dehalogenase-homologous genes in deep subseafloor sedimentary metagenomes.</title>
        <authorList>
            <person name="Kawai M."/>
            <person name="Futagami T."/>
            <person name="Toyoda A."/>
            <person name="Takaki Y."/>
            <person name="Nishi S."/>
            <person name="Hori S."/>
            <person name="Arai W."/>
            <person name="Tsubouchi T."/>
            <person name="Morono Y."/>
            <person name="Uchiyama I."/>
            <person name="Ito T."/>
            <person name="Fujiyama A."/>
            <person name="Inagaki F."/>
            <person name="Takami H."/>
        </authorList>
    </citation>
    <scope>NUCLEOTIDE SEQUENCE</scope>
    <source>
        <strain evidence="4">Expedition CK06-06</strain>
    </source>
</reference>
<dbReference type="PANTHER" id="PTHR45953:SF1">
    <property type="entry name" value="IDURONATE 2-SULFATASE"/>
    <property type="match status" value="1"/>
</dbReference>
<feature type="non-terminal residue" evidence="4">
    <location>
        <position position="98"/>
    </location>
</feature>
<keyword evidence="1" id="KW-0479">Metal-binding</keyword>
<dbReference type="EMBL" id="BARU01023188">
    <property type="protein sequence ID" value="GAH50229.1"/>
    <property type="molecule type" value="Genomic_DNA"/>
</dbReference>
<dbReference type="SUPFAM" id="SSF53649">
    <property type="entry name" value="Alkaline phosphatase-like"/>
    <property type="match status" value="1"/>
</dbReference>
<evidence type="ECO:0000256" key="1">
    <source>
        <dbReference type="ARBA" id="ARBA00022723"/>
    </source>
</evidence>
<name>X1H8Q5_9ZZZZ</name>
<organism evidence="4">
    <name type="scientific">marine sediment metagenome</name>
    <dbReference type="NCBI Taxonomy" id="412755"/>
    <lineage>
        <taxon>unclassified sequences</taxon>
        <taxon>metagenomes</taxon>
        <taxon>ecological metagenomes</taxon>
    </lineage>
</organism>
<dbReference type="Gene3D" id="3.40.720.10">
    <property type="entry name" value="Alkaline Phosphatase, subunit A"/>
    <property type="match status" value="1"/>
</dbReference>
<dbReference type="AlphaFoldDB" id="X1H8Q5"/>
<dbReference type="GO" id="GO:0005737">
    <property type="term" value="C:cytoplasm"/>
    <property type="evidence" value="ECO:0007669"/>
    <property type="project" value="TreeGrafter"/>
</dbReference>
<dbReference type="InterPro" id="IPR000917">
    <property type="entry name" value="Sulfatase_N"/>
</dbReference>
<proteinExistence type="predicted"/>
<dbReference type="Pfam" id="PF00884">
    <property type="entry name" value="Sulfatase"/>
    <property type="match status" value="1"/>
</dbReference>
<dbReference type="GO" id="GO:0046872">
    <property type="term" value="F:metal ion binding"/>
    <property type="evidence" value="ECO:0007669"/>
    <property type="project" value="UniProtKB-KW"/>
</dbReference>
<dbReference type="InterPro" id="IPR017850">
    <property type="entry name" value="Alkaline_phosphatase_core_sf"/>
</dbReference>
<accession>X1H8Q5</accession>
<keyword evidence="2" id="KW-0378">Hydrolase</keyword>
<evidence type="ECO:0000313" key="4">
    <source>
        <dbReference type="EMBL" id="GAH50229.1"/>
    </source>
</evidence>
<comment type="caution">
    <text evidence="4">The sequence shown here is derived from an EMBL/GenBank/DDBJ whole genome shotgun (WGS) entry which is preliminary data.</text>
</comment>
<dbReference type="GO" id="GO:0004423">
    <property type="term" value="F:iduronate-2-sulfatase activity"/>
    <property type="evidence" value="ECO:0007669"/>
    <property type="project" value="TreeGrafter"/>
</dbReference>